<evidence type="ECO:0000313" key="1">
    <source>
        <dbReference type="EMBL" id="MPM87600.1"/>
    </source>
</evidence>
<name>A0A645DDN2_9ZZZZ</name>
<dbReference type="EMBL" id="VSSQ01035398">
    <property type="protein sequence ID" value="MPM87600.1"/>
    <property type="molecule type" value="Genomic_DNA"/>
</dbReference>
<protein>
    <submittedName>
        <fullName evidence="1">Uncharacterized protein</fullName>
    </submittedName>
</protein>
<organism evidence="1">
    <name type="scientific">bioreactor metagenome</name>
    <dbReference type="NCBI Taxonomy" id="1076179"/>
    <lineage>
        <taxon>unclassified sequences</taxon>
        <taxon>metagenomes</taxon>
        <taxon>ecological metagenomes</taxon>
    </lineage>
</organism>
<reference evidence="1" key="1">
    <citation type="submission" date="2019-08" db="EMBL/GenBank/DDBJ databases">
        <authorList>
            <person name="Kucharzyk K."/>
            <person name="Murdoch R.W."/>
            <person name="Higgins S."/>
            <person name="Loffler F."/>
        </authorList>
    </citation>
    <scope>NUCLEOTIDE SEQUENCE</scope>
</reference>
<sequence length="162" mass="17484">MYTKSVSLAGDVTVKKFAFDAQGGNKSKVDAVKLAPTQSQITTFYVTNSEDEKTFAEVNLDYVITVDIEKTAALMVGLKAELLDEKGAVLKVNGTDQKFTYSGKLAKDAIETDKYQVKLTWADAGDQTNTDKKTQSEVGFDAAKYTDGLSIKVAATQDTSAT</sequence>
<gene>
    <name evidence="1" type="ORF">SDC9_134700</name>
</gene>
<accession>A0A645DDN2</accession>
<proteinExistence type="predicted"/>
<dbReference type="AlphaFoldDB" id="A0A645DDN2"/>
<comment type="caution">
    <text evidence="1">The sequence shown here is derived from an EMBL/GenBank/DDBJ whole genome shotgun (WGS) entry which is preliminary data.</text>
</comment>